<evidence type="ECO:0000313" key="3">
    <source>
        <dbReference type="Proteomes" id="UP001303046"/>
    </source>
</evidence>
<sequence length="362" mass="41470">MAICTYNARTLTSEAAIKDLMMQAKKIKYDVIGLTEKRRRTCDSRGVGGVGVLVNTNMAKNIDSFEQLTTRIGRLRMRRCGPTPALTIFVAYAPTSSYDEEEVEAFFMDLEKFYREDHAFYKVIIGDFNAKVGPRRTPEELHIGTHDLQWNGQGERLSEFIMTTKTIHGNSQFQKPSSLRWTWESPGGGYRNEIDHIIVNKRFCLTDVGVVPNFYTGSDHRLLRGKFSFTRRAEKAAKFRGRNPRTVINWDLFATLAGFWEDSAMDNIDEEYDRLVEHLHDCAKKAESFKTTKRRLSLETLELIRQRGAARAAGNQELTSELARLCRGKTLKREEQKCWLKLQRRGKASAMPVETSPVARRG</sequence>
<evidence type="ECO:0000313" key="2">
    <source>
        <dbReference type="EMBL" id="KAK6742915.1"/>
    </source>
</evidence>
<name>A0ABR1CXZ9_NECAM</name>
<evidence type="ECO:0000259" key="1">
    <source>
        <dbReference type="Pfam" id="PF03372"/>
    </source>
</evidence>
<reference evidence="2 3" key="1">
    <citation type="submission" date="2023-08" db="EMBL/GenBank/DDBJ databases">
        <title>A Necator americanus chromosomal reference genome.</title>
        <authorList>
            <person name="Ilik V."/>
            <person name="Petrzelkova K.J."/>
            <person name="Pardy F."/>
            <person name="Fuh T."/>
            <person name="Niatou-Singa F.S."/>
            <person name="Gouil Q."/>
            <person name="Baker L."/>
            <person name="Ritchie M.E."/>
            <person name="Jex A.R."/>
            <person name="Gazzola D."/>
            <person name="Li H."/>
            <person name="Toshio Fujiwara R."/>
            <person name="Zhan B."/>
            <person name="Aroian R.V."/>
            <person name="Pafco B."/>
            <person name="Schwarz E.M."/>
        </authorList>
    </citation>
    <scope>NUCLEOTIDE SEQUENCE [LARGE SCALE GENOMIC DNA]</scope>
    <source>
        <strain evidence="2 3">Aroian</strain>
        <tissue evidence="2">Whole animal</tissue>
    </source>
</reference>
<protein>
    <recommendedName>
        <fullName evidence="1">Endonuclease/exonuclease/phosphatase domain-containing protein</fullName>
    </recommendedName>
</protein>
<dbReference type="Proteomes" id="UP001303046">
    <property type="component" value="Unassembled WGS sequence"/>
</dbReference>
<dbReference type="InterPro" id="IPR036691">
    <property type="entry name" value="Endo/exonu/phosph_ase_sf"/>
</dbReference>
<dbReference type="Gene3D" id="3.60.10.10">
    <property type="entry name" value="Endonuclease/exonuclease/phosphatase"/>
    <property type="match status" value="1"/>
</dbReference>
<keyword evidence="3" id="KW-1185">Reference proteome</keyword>
<dbReference type="InterPro" id="IPR005135">
    <property type="entry name" value="Endo/exonuclease/phosphatase"/>
</dbReference>
<comment type="caution">
    <text evidence="2">The sequence shown here is derived from an EMBL/GenBank/DDBJ whole genome shotgun (WGS) entry which is preliminary data.</text>
</comment>
<feature type="domain" description="Endonuclease/exonuclease/phosphatase" evidence="1">
    <location>
        <begin position="4"/>
        <end position="220"/>
    </location>
</feature>
<gene>
    <name evidence="2" type="primary">Necator_chrIII.g11046</name>
    <name evidence="2" type="ORF">RB195_010281</name>
</gene>
<dbReference type="Pfam" id="PF03372">
    <property type="entry name" value="Exo_endo_phos"/>
    <property type="match status" value="1"/>
</dbReference>
<accession>A0ABR1CXZ9</accession>
<dbReference type="SUPFAM" id="SSF56219">
    <property type="entry name" value="DNase I-like"/>
    <property type="match status" value="1"/>
</dbReference>
<organism evidence="2 3">
    <name type="scientific">Necator americanus</name>
    <name type="common">Human hookworm</name>
    <dbReference type="NCBI Taxonomy" id="51031"/>
    <lineage>
        <taxon>Eukaryota</taxon>
        <taxon>Metazoa</taxon>
        <taxon>Ecdysozoa</taxon>
        <taxon>Nematoda</taxon>
        <taxon>Chromadorea</taxon>
        <taxon>Rhabditida</taxon>
        <taxon>Rhabditina</taxon>
        <taxon>Rhabditomorpha</taxon>
        <taxon>Strongyloidea</taxon>
        <taxon>Ancylostomatidae</taxon>
        <taxon>Bunostominae</taxon>
        <taxon>Necator</taxon>
    </lineage>
</organism>
<dbReference type="EMBL" id="JAVFWL010000003">
    <property type="protein sequence ID" value="KAK6742915.1"/>
    <property type="molecule type" value="Genomic_DNA"/>
</dbReference>
<proteinExistence type="predicted"/>